<dbReference type="AlphaFoldDB" id="A0A1G7HE99"/>
<dbReference type="STRING" id="640205.SAMN05216381_0615"/>
<evidence type="ECO:0000256" key="3">
    <source>
        <dbReference type="ARBA" id="ARBA00023163"/>
    </source>
</evidence>
<proteinExistence type="predicted"/>
<dbReference type="CDD" id="cd01575">
    <property type="entry name" value="PBP1_GntR"/>
    <property type="match status" value="1"/>
</dbReference>
<dbReference type="InterPro" id="IPR046335">
    <property type="entry name" value="LacI/GalR-like_sensor"/>
</dbReference>
<dbReference type="PANTHER" id="PTHR30146:SF33">
    <property type="entry name" value="TRANSCRIPTIONAL REGULATOR"/>
    <property type="match status" value="1"/>
</dbReference>
<keyword evidence="3" id="KW-0804">Transcription</keyword>
<evidence type="ECO:0000313" key="6">
    <source>
        <dbReference type="EMBL" id="SDE98770.1"/>
    </source>
</evidence>
<name>A0A1G7HE99_9GAMM</name>
<gene>
    <name evidence="6" type="ORF">SAMN05216381_0615</name>
</gene>
<dbReference type="Pfam" id="PF13377">
    <property type="entry name" value="Peripla_BP_3"/>
    <property type="match status" value="1"/>
</dbReference>
<dbReference type="SUPFAM" id="SSF47413">
    <property type="entry name" value="lambda repressor-like DNA-binding domains"/>
    <property type="match status" value="1"/>
</dbReference>
<dbReference type="Gene3D" id="1.10.260.40">
    <property type="entry name" value="lambda repressor-like DNA-binding domains"/>
    <property type="match status" value="1"/>
</dbReference>
<keyword evidence="2" id="KW-0238">DNA-binding</keyword>
<keyword evidence="1" id="KW-0805">Transcription regulation</keyword>
<dbReference type="Pfam" id="PF00356">
    <property type="entry name" value="LacI"/>
    <property type="match status" value="1"/>
</dbReference>
<dbReference type="Gene3D" id="3.40.50.2300">
    <property type="match status" value="2"/>
</dbReference>
<dbReference type="InterPro" id="IPR000843">
    <property type="entry name" value="HTH_LacI"/>
</dbReference>
<dbReference type="GO" id="GO:0003700">
    <property type="term" value="F:DNA-binding transcription factor activity"/>
    <property type="evidence" value="ECO:0007669"/>
    <property type="project" value="TreeGrafter"/>
</dbReference>
<dbReference type="InterPro" id="IPR028082">
    <property type="entry name" value="Peripla_BP_I"/>
</dbReference>
<evidence type="ECO:0000256" key="2">
    <source>
        <dbReference type="ARBA" id="ARBA00023125"/>
    </source>
</evidence>
<organism evidence="6 7">
    <name type="scientific">Phytopseudomonas seleniipraecipitans</name>
    <dbReference type="NCBI Taxonomy" id="640205"/>
    <lineage>
        <taxon>Bacteria</taxon>
        <taxon>Pseudomonadati</taxon>
        <taxon>Pseudomonadota</taxon>
        <taxon>Gammaproteobacteria</taxon>
        <taxon>Pseudomonadales</taxon>
        <taxon>Pseudomonadaceae</taxon>
        <taxon>Phytopseudomonas</taxon>
    </lineage>
</organism>
<dbReference type="InterPro" id="IPR010982">
    <property type="entry name" value="Lambda_DNA-bd_dom_sf"/>
</dbReference>
<dbReference type="EMBL" id="FNBM01000001">
    <property type="protein sequence ID" value="SDE98770.1"/>
    <property type="molecule type" value="Genomic_DNA"/>
</dbReference>
<sequence>MLPETFTMRDHNHPPLPRRAASPGKAPTLADVAKVAGVSPITVSRTLNQPEIVRPALREKVFRAVHKTGYVPAMLTGAAEQRSRLISLLVPTIANSIFSDTVQALIDTLTEAGHETLIGLTNYSAEREEQLLDAILRRRPDGIVLTGTLHTKASRTRLSRSGIPIVESWDLAPKPLDMLVGFSHEAVGVAIARYLTGKGYRRFAVVTLDDPRGLRRCDSLISELASQGIAGVPRVVLPPPATVNLGRDGLQRLLASGERPDVVVCSSDTLAHGILEEATELGLRVPDDLAVMGFGDLSTAAHLHPSLSTVCINGADIGIQAARALLQRLEHPNEEPVKVHIDTGFTLVERQSA</sequence>
<reference evidence="6 7" key="1">
    <citation type="submission" date="2016-10" db="EMBL/GenBank/DDBJ databases">
        <authorList>
            <person name="de Groot N.N."/>
        </authorList>
    </citation>
    <scope>NUCLEOTIDE SEQUENCE [LARGE SCALE GENOMIC DNA]</scope>
    <source>
        <strain evidence="6 7">LMG 25475</strain>
    </source>
</reference>
<evidence type="ECO:0000256" key="1">
    <source>
        <dbReference type="ARBA" id="ARBA00023015"/>
    </source>
</evidence>
<dbReference type="CDD" id="cd01392">
    <property type="entry name" value="HTH_LacI"/>
    <property type="match status" value="1"/>
</dbReference>
<dbReference type="SUPFAM" id="SSF53822">
    <property type="entry name" value="Periplasmic binding protein-like I"/>
    <property type="match status" value="1"/>
</dbReference>
<dbReference type="SMART" id="SM00354">
    <property type="entry name" value="HTH_LACI"/>
    <property type="match status" value="1"/>
</dbReference>
<evidence type="ECO:0000259" key="5">
    <source>
        <dbReference type="PROSITE" id="PS50932"/>
    </source>
</evidence>
<feature type="region of interest" description="Disordered" evidence="4">
    <location>
        <begin position="1"/>
        <end position="25"/>
    </location>
</feature>
<protein>
    <submittedName>
        <fullName evidence="6">Transcriptional regulator, LacI family</fullName>
    </submittedName>
</protein>
<feature type="domain" description="HTH lacI-type" evidence="5">
    <location>
        <begin position="27"/>
        <end position="81"/>
    </location>
</feature>
<dbReference type="PANTHER" id="PTHR30146">
    <property type="entry name" value="LACI-RELATED TRANSCRIPTIONAL REPRESSOR"/>
    <property type="match status" value="1"/>
</dbReference>
<dbReference type="GO" id="GO:0000976">
    <property type="term" value="F:transcription cis-regulatory region binding"/>
    <property type="evidence" value="ECO:0007669"/>
    <property type="project" value="TreeGrafter"/>
</dbReference>
<accession>A0A1G7HE99</accession>
<evidence type="ECO:0000313" key="7">
    <source>
        <dbReference type="Proteomes" id="UP000243378"/>
    </source>
</evidence>
<dbReference type="Proteomes" id="UP000243378">
    <property type="component" value="Unassembled WGS sequence"/>
</dbReference>
<dbReference type="PROSITE" id="PS50932">
    <property type="entry name" value="HTH_LACI_2"/>
    <property type="match status" value="1"/>
</dbReference>
<evidence type="ECO:0000256" key="4">
    <source>
        <dbReference type="SAM" id="MobiDB-lite"/>
    </source>
</evidence>